<dbReference type="EMBL" id="JADQBC010000070">
    <property type="protein sequence ID" value="MBR8828434.1"/>
    <property type="molecule type" value="Genomic_DNA"/>
</dbReference>
<keyword evidence="1" id="KW-0812">Transmembrane</keyword>
<organism evidence="2 3">
    <name type="scientific">Gomphosphaeria aponina SAG 52.96 = DSM 107014</name>
    <dbReference type="NCBI Taxonomy" id="1521640"/>
    <lineage>
        <taxon>Bacteria</taxon>
        <taxon>Bacillati</taxon>
        <taxon>Cyanobacteriota</taxon>
        <taxon>Cyanophyceae</taxon>
        <taxon>Oscillatoriophycideae</taxon>
        <taxon>Chroococcales</taxon>
        <taxon>Gomphosphaeriaceae</taxon>
        <taxon>Gomphosphaeria</taxon>
    </lineage>
</organism>
<gene>
    <name evidence="2" type="ORF">DSM107014_11140</name>
</gene>
<keyword evidence="1" id="KW-1133">Transmembrane helix</keyword>
<name>A0A941JMP1_9CHRO</name>
<proteinExistence type="predicted"/>
<dbReference type="GO" id="GO:0008556">
    <property type="term" value="F:P-type potassium transmembrane transporter activity"/>
    <property type="evidence" value="ECO:0007669"/>
    <property type="project" value="InterPro"/>
</dbReference>
<evidence type="ECO:0000313" key="2">
    <source>
        <dbReference type="EMBL" id="MBR8828434.1"/>
    </source>
</evidence>
<evidence type="ECO:0000256" key="1">
    <source>
        <dbReference type="SAM" id="Phobius"/>
    </source>
</evidence>
<dbReference type="InterPro" id="IPR011726">
    <property type="entry name" value="KdpF"/>
</dbReference>
<keyword evidence="1" id="KW-0472">Membrane</keyword>
<comment type="caution">
    <text evidence="2">The sequence shown here is derived from an EMBL/GenBank/DDBJ whole genome shotgun (WGS) entry which is preliminary data.</text>
</comment>
<sequence length="68" mass="7383">MNFIMKNQKMPLLLFLGLLLNVAIAPGVYAASNGDLNRSNAYAIGLLGIVIFGLAIYLALVIMQPEKF</sequence>
<dbReference type="Pfam" id="PF09604">
    <property type="entry name" value="Potass_KdpF"/>
    <property type="match status" value="1"/>
</dbReference>
<protein>
    <submittedName>
        <fullName evidence="2">Potassium-transporting ATPase subunit F</fullName>
    </submittedName>
</protein>
<dbReference type="Proteomes" id="UP000767446">
    <property type="component" value="Unassembled WGS sequence"/>
</dbReference>
<feature type="transmembrane region" description="Helical" evidence="1">
    <location>
        <begin position="40"/>
        <end position="63"/>
    </location>
</feature>
<evidence type="ECO:0000313" key="3">
    <source>
        <dbReference type="Proteomes" id="UP000767446"/>
    </source>
</evidence>
<accession>A0A941JMP1</accession>
<reference evidence="2" key="1">
    <citation type="submission" date="2021-02" db="EMBL/GenBank/DDBJ databases">
        <title>Metagenome analyses of Stigonema ocellatum DSM 106950, Chlorogloea purpurea SAG 13.99 and Gomphosphaeria aponina DSM 107014.</title>
        <authorList>
            <person name="Marter P."/>
            <person name="Huang S."/>
        </authorList>
    </citation>
    <scope>NUCLEOTIDE SEQUENCE</scope>
    <source>
        <strain evidence="2">JP213</strain>
    </source>
</reference>
<dbReference type="GO" id="GO:0005886">
    <property type="term" value="C:plasma membrane"/>
    <property type="evidence" value="ECO:0007669"/>
    <property type="project" value="InterPro"/>
</dbReference>
<dbReference type="AlphaFoldDB" id="A0A941JMP1"/>